<evidence type="ECO:0000313" key="10">
    <source>
        <dbReference type="EMBL" id="EEQ99945.1"/>
    </source>
</evidence>
<name>C5LTJ5_PERM5</name>
<sequence>MTAFCFFSYVLPYVTARVVGNDHFSGFGPGNGDPNDEFYPEQKAYLEAISVPEAWSILATAPKRTPVTIAVIDDGIEADHPDLKGRVIEGYNVIDKNTDTHPRGPHGTMMTGILGAITNNKIGIAGVVDGVRVLPIFTGEKAEGATDLDAFQYLIDERKDVKVILYTATYKLAYPPLLRKILEAVIAGMLVVVSAGNNHVDMDVTKEFPCTLSGQHRDGVICVAATNDTKMQLDDESNFGSTVDIATPGYRLLATSTGGTYKLVTGTSAAAAIAAGVAGMLYSLEPSQKAELTPNYIKTIIKETATPGVKDNKGKKTLSFGRLDAVAAVRKLLQQ</sequence>
<keyword evidence="3 7" id="KW-0378">Hydrolase</keyword>
<dbReference type="GO" id="GO:0004252">
    <property type="term" value="F:serine-type endopeptidase activity"/>
    <property type="evidence" value="ECO:0007669"/>
    <property type="project" value="UniProtKB-UniRule"/>
</dbReference>
<evidence type="ECO:0000256" key="1">
    <source>
        <dbReference type="ARBA" id="ARBA00011073"/>
    </source>
</evidence>
<feature type="signal peptide" evidence="8">
    <location>
        <begin position="1"/>
        <end position="16"/>
    </location>
</feature>
<proteinExistence type="inferred from homology"/>
<evidence type="ECO:0000256" key="2">
    <source>
        <dbReference type="ARBA" id="ARBA00022670"/>
    </source>
</evidence>
<evidence type="ECO:0000256" key="4">
    <source>
        <dbReference type="ARBA" id="ARBA00022825"/>
    </source>
</evidence>
<dbReference type="PRINTS" id="PR00723">
    <property type="entry name" value="SUBTILISIN"/>
</dbReference>
<dbReference type="EC" id="3.4.21.62" evidence="6"/>
<gene>
    <name evidence="10" type="ORF">Pmar_PMAR021879</name>
</gene>
<dbReference type="RefSeq" id="XP_002767228.1">
    <property type="nucleotide sequence ID" value="XM_002767182.1"/>
</dbReference>
<dbReference type="OrthoDB" id="531541at2759"/>
<dbReference type="InterPro" id="IPR000209">
    <property type="entry name" value="Peptidase_S8/S53_dom"/>
</dbReference>
<feature type="active site" description="Charge relay system" evidence="7">
    <location>
        <position position="268"/>
    </location>
</feature>
<feature type="domain" description="Peptidase S8/S53" evidence="9">
    <location>
        <begin position="67"/>
        <end position="310"/>
    </location>
</feature>
<evidence type="ECO:0000256" key="6">
    <source>
        <dbReference type="ARBA" id="ARBA00023619"/>
    </source>
</evidence>
<evidence type="ECO:0000256" key="8">
    <source>
        <dbReference type="SAM" id="SignalP"/>
    </source>
</evidence>
<evidence type="ECO:0000313" key="11">
    <source>
        <dbReference type="Proteomes" id="UP000007800"/>
    </source>
</evidence>
<dbReference type="InterPro" id="IPR023827">
    <property type="entry name" value="Peptidase_S8_Asp-AS"/>
</dbReference>
<dbReference type="Pfam" id="PF00082">
    <property type="entry name" value="Peptidase_S8"/>
    <property type="match status" value="1"/>
</dbReference>
<dbReference type="InterPro" id="IPR015500">
    <property type="entry name" value="Peptidase_S8_subtilisin-rel"/>
</dbReference>
<keyword evidence="11" id="KW-1185">Reference proteome</keyword>
<dbReference type="Gene3D" id="3.40.50.200">
    <property type="entry name" value="Peptidase S8/S53 domain"/>
    <property type="match status" value="1"/>
</dbReference>
<evidence type="ECO:0000256" key="5">
    <source>
        <dbReference type="ARBA" id="ARBA00023529"/>
    </source>
</evidence>
<evidence type="ECO:0000259" key="9">
    <source>
        <dbReference type="Pfam" id="PF00082"/>
    </source>
</evidence>
<feature type="chain" id="PRO_5002955062" description="subtilisin" evidence="8">
    <location>
        <begin position="17"/>
        <end position="335"/>
    </location>
</feature>
<keyword evidence="8" id="KW-0732">Signal</keyword>
<protein>
    <recommendedName>
        <fullName evidence="6">subtilisin</fullName>
        <ecNumber evidence="6">3.4.21.62</ecNumber>
    </recommendedName>
</protein>
<dbReference type="InParanoid" id="C5LTJ5"/>
<dbReference type="GeneID" id="9049632"/>
<dbReference type="AlphaFoldDB" id="C5LTJ5"/>
<dbReference type="EMBL" id="GG685305">
    <property type="protein sequence ID" value="EEQ99945.1"/>
    <property type="molecule type" value="Genomic_DNA"/>
</dbReference>
<dbReference type="PROSITE" id="PS51892">
    <property type="entry name" value="SUBTILASE"/>
    <property type="match status" value="1"/>
</dbReference>
<keyword evidence="2 7" id="KW-0645">Protease</keyword>
<dbReference type="SUPFAM" id="SSF52743">
    <property type="entry name" value="Subtilisin-like"/>
    <property type="match status" value="1"/>
</dbReference>
<dbReference type="PANTHER" id="PTHR43806">
    <property type="entry name" value="PEPTIDASE S8"/>
    <property type="match status" value="1"/>
</dbReference>
<reference evidence="10 11" key="1">
    <citation type="submission" date="2008-07" db="EMBL/GenBank/DDBJ databases">
        <authorList>
            <person name="El-Sayed N."/>
            <person name="Caler E."/>
            <person name="Inman J."/>
            <person name="Amedeo P."/>
            <person name="Hass B."/>
            <person name="Wortman J."/>
        </authorList>
    </citation>
    <scope>NUCLEOTIDE SEQUENCE [LARGE SCALE GENOMIC DNA]</scope>
    <source>
        <strain evidence="11">ATCC 50983 / TXsc</strain>
    </source>
</reference>
<organism evidence="11">
    <name type="scientific">Perkinsus marinus (strain ATCC 50983 / TXsc)</name>
    <dbReference type="NCBI Taxonomy" id="423536"/>
    <lineage>
        <taxon>Eukaryota</taxon>
        <taxon>Sar</taxon>
        <taxon>Alveolata</taxon>
        <taxon>Perkinsozoa</taxon>
        <taxon>Perkinsea</taxon>
        <taxon>Perkinsida</taxon>
        <taxon>Perkinsidae</taxon>
        <taxon>Perkinsus</taxon>
    </lineage>
</organism>
<keyword evidence="4 7" id="KW-0720">Serine protease</keyword>
<comment type="catalytic activity">
    <reaction evidence="5">
        <text>Hydrolysis of proteins with broad specificity for peptide bonds, and a preference for a large uncharged residue in P1. Hydrolyzes peptide amides.</text>
        <dbReference type="EC" id="3.4.21.62"/>
    </reaction>
</comment>
<evidence type="ECO:0000256" key="3">
    <source>
        <dbReference type="ARBA" id="ARBA00022801"/>
    </source>
</evidence>
<accession>C5LTJ5</accession>
<feature type="active site" description="Charge relay system" evidence="7">
    <location>
        <position position="106"/>
    </location>
</feature>
<dbReference type="InterPro" id="IPR050131">
    <property type="entry name" value="Peptidase_S8_subtilisin-like"/>
</dbReference>
<dbReference type="PANTHER" id="PTHR43806:SF11">
    <property type="entry name" value="CEREVISIN-RELATED"/>
    <property type="match status" value="1"/>
</dbReference>
<dbReference type="Proteomes" id="UP000007800">
    <property type="component" value="Unassembled WGS sequence"/>
</dbReference>
<dbReference type="InterPro" id="IPR036852">
    <property type="entry name" value="Peptidase_S8/S53_dom_sf"/>
</dbReference>
<comment type="similarity">
    <text evidence="1 7">Belongs to the peptidase S8 family.</text>
</comment>
<dbReference type="PROSITE" id="PS00136">
    <property type="entry name" value="SUBTILASE_ASP"/>
    <property type="match status" value="1"/>
</dbReference>
<feature type="active site" description="Charge relay system" evidence="7">
    <location>
        <position position="73"/>
    </location>
</feature>
<evidence type="ECO:0000256" key="7">
    <source>
        <dbReference type="PROSITE-ProRule" id="PRU01240"/>
    </source>
</evidence>
<dbReference type="GO" id="GO:0006508">
    <property type="term" value="P:proteolysis"/>
    <property type="evidence" value="ECO:0007669"/>
    <property type="project" value="UniProtKB-KW"/>
</dbReference>